<keyword evidence="7 10" id="KW-0472">Membrane</keyword>
<keyword evidence="4" id="KW-0813">Transport</keyword>
<dbReference type="GO" id="GO:0005262">
    <property type="term" value="F:calcium channel activity"/>
    <property type="evidence" value="ECO:0007669"/>
    <property type="project" value="TreeGrafter"/>
</dbReference>
<sequence>MLPRQACAEGNRNGSGMKAMMRKREARLALRLGCCAVALLAFVGFAQLLQRTHSRSSRWAARRLLQEAEENCTHRPRDVEFPDDVFTTEERRRGAMLLHVFCAVYMFYALAIICDEYFVPSLEKISENLQLSQDVAGATFMAAGSSAPELFTSLIGVFITKGDVGVGTIIGSAVFNILVIIGICGVFTYRTISLTWWPLFRDSLFYLFSVVALILVVYDGRVVWFNSRIFGIAEQHCGRPGSSCGGSDLQDDGVTADRGANGDFSSILLRKAGGESAAEAPVVMVDELLRAHPRQISFSEASMRVMITGHFCPRTRLVMASRLLINERQRLSRNSATGNGGVVAAKGVNQGGGGGSLPEAARQPPEEAGDAERAQSRSKEELVAEGNGGPVEAEEHDEQEELFSPFKIPRGRCDCIKWLVSWPLRLLLYCTVPNCVVPRWRRWFMVTFVTSTLWIAVFSYLMVWMVTIISLTLDIPDFIMGITFLAAGTSVPDCMASLIVARQGLGDMAVSNSIGSNIFDILLGLGFPWVLRTLVVDYGTAVSIKNKGLVYSVILLLASVFLTVSSVHLNHWKLDRRLGFGLLFLYAIFILCSIILNVQL</sequence>
<keyword evidence="4" id="KW-0406">Ion transport</keyword>
<feature type="transmembrane region" description="Helical" evidence="10">
    <location>
        <begin position="508"/>
        <end position="529"/>
    </location>
</feature>
<dbReference type="Pfam" id="PF01699">
    <property type="entry name" value="Na_Ca_ex"/>
    <property type="match status" value="2"/>
</dbReference>
<feature type="transmembrane region" description="Helical" evidence="10">
    <location>
        <begin position="204"/>
        <end position="224"/>
    </location>
</feature>
<dbReference type="Gene3D" id="1.20.1420.30">
    <property type="entry name" value="NCX, central ion-binding region"/>
    <property type="match status" value="2"/>
</dbReference>
<comment type="subcellular location">
    <subcellularLocation>
        <location evidence="1">Membrane</location>
        <topology evidence="1">Multi-pass membrane protein</topology>
    </subcellularLocation>
</comment>
<dbReference type="Proteomes" id="UP000261540">
    <property type="component" value="Unplaced"/>
</dbReference>
<dbReference type="GO" id="GO:0006874">
    <property type="term" value="P:intracellular calcium ion homeostasis"/>
    <property type="evidence" value="ECO:0007669"/>
    <property type="project" value="TreeGrafter"/>
</dbReference>
<feature type="transmembrane region" description="Helical" evidence="10">
    <location>
        <begin position="478"/>
        <end position="501"/>
    </location>
</feature>
<dbReference type="InterPro" id="IPR004481">
    <property type="entry name" value="K/Na/Ca-exchanger"/>
</dbReference>
<keyword evidence="4" id="KW-0109">Calcium transport</keyword>
<dbReference type="InterPro" id="IPR004837">
    <property type="entry name" value="NaCa_Exmemb"/>
</dbReference>
<dbReference type="PANTHER" id="PTHR10846">
    <property type="entry name" value="SODIUM/POTASSIUM/CALCIUM EXCHANGER"/>
    <property type="match status" value="1"/>
</dbReference>
<feature type="transmembrane region" description="Helical" evidence="10">
    <location>
        <begin position="443"/>
        <end position="466"/>
    </location>
</feature>
<comment type="similarity">
    <text evidence="2">Belongs to the Ca(2+):cation antiporter (CaCA) (TC 2.A.19) family. SLC24A subfamily.</text>
</comment>
<dbReference type="FunFam" id="1.20.1420.30:FF:000037">
    <property type="entry name" value="Predicted protein"/>
    <property type="match status" value="1"/>
</dbReference>
<keyword evidence="5 10" id="KW-0812">Transmembrane</keyword>
<accession>A0A3B3RPU8</accession>
<evidence type="ECO:0000256" key="10">
    <source>
        <dbReference type="SAM" id="Phobius"/>
    </source>
</evidence>
<organism evidence="12 13">
    <name type="scientific">Paramormyrops kingsleyae</name>
    <dbReference type="NCBI Taxonomy" id="1676925"/>
    <lineage>
        <taxon>Eukaryota</taxon>
        <taxon>Metazoa</taxon>
        <taxon>Chordata</taxon>
        <taxon>Craniata</taxon>
        <taxon>Vertebrata</taxon>
        <taxon>Euteleostomi</taxon>
        <taxon>Actinopterygii</taxon>
        <taxon>Neopterygii</taxon>
        <taxon>Teleostei</taxon>
        <taxon>Osteoglossocephala</taxon>
        <taxon>Osteoglossomorpha</taxon>
        <taxon>Osteoglossiformes</taxon>
        <taxon>Mormyridae</taxon>
        <taxon>Paramormyrops</taxon>
    </lineage>
</organism>
<feature type="transmembrane region" description="Helical" evidence="10">
    <location>
        <begin position="579"/>
        <end position="598"/>
    </location>
</feature>
<proteinExistence type="inferred from homology"/>
<evidence type="ECO:0000256" key="9">
    <source>
        <dbReference type="SAM" id="MobiDB-lite"/>
    </source>
</evidence>
<evidence type="ECO:0000256" key="7">
    <source>
        <dbReference type="ARBA" id="ARBA00023136"/>
    </source>
</evidence>
<feature type="transmembrane region" description="Helical" evidence="10">
    <location>
        <begin position="28"/>
        <end position="49"/>
    </location>
</feature>
<name>A0A3B3RPU8_9TELE</name>
<feature type="transmembrane region" description="Helical" evidence="10">
    <location>
        <begin position="549"/>
        <end position="567"/>
    </location>
</feature>
<feature type="region of interest" description="Disordered" evidence="9">
    <location>
        <begin position="335"/>
        <end position="398"/>
    </location>
</feature>
<keyword evidence="3" id="KW-0050">Antiport</keyword>
<keyword evidence="13" id="KW-1185">Reference proteome</keyword>
<dbReference type="GO" id="GO:0008273">
    <property type="term" value="F:calcium, potassium:sodium antiporter activity"/>
    <property type="evidence" value="ECO:0007669"/>
    <property type="project" value="TreeGrafter"/>
</dbReference>
<evidence type="ECO:0000256" key="1">
    <source>
        <dbReference type="ARBA" id="ARBA00004141"/>
    </source>
</evidence>
<dbReference type="Ensembl" id="ENSPKIT00000000472.1">
    <property type="protein sequence ID" value="ENSPKIP00000019870.1"/>
    <property type="gene ID" value="ENSPKIG00000004846.1"/>
</dbReference>
<evidence type="ECO:0000313" key="12">
    <source>
        <dbReference type="Ensembl" id="ENSPKIP00000019870.1"/>
    </source>
</evidence>
<feature type="transmembrane region" description="Helical" evidence="10">
    <location>
        <begin position="96"/>
        <end position="118"/>
    </location>
</feature>
<evidence type="ECO:0000256" key="6">
    <source>
        <dbReference type="ARBA" id="ARBA00022989"/>
    </source>
</evidence>
<evidence type="ECO:0000313" key="13">
    <source>
        <dbReference type="Proteomes" id="UP000261540"/>
    </source>
</evidence>
<keyword evidence="6 10" id="KW-1133">Transmembrane helix</keyword>
<dbReference type="FunFam" id="1.20.1420.30:FF:000005">
    <property type="entry name" value="sodium/potassium/calcium exchanger 3 isoform X1"/>
    <property type="match status" value="1"/>
</dbReference>
<protein>
    <submittedName>
        <fullName evidence="12">Sodium/potassium/calcium exchanger 3-like</fullName>
    </submittedName>
</protein>
<dbReference type="PANTHER" id="PTHR10846:SF28">
    <property type="entry name" value="SODIUM_POTASSIUM_CALCIUM EXCHANGER 3-LIKE ISOFORM X1"/>
    <property type="match status" value="1"/>
</dbReference>
<dbReference type="InterPro" id="IPR044880">
    <property type="entry name" value="NCX_ion-bd_dom_sf"/>
</dbReference>
<reference evidence="12" key="2">
    <citation type="submission" date="2025-09" db="UniProtKB">
        <authorList>
            <consortium name="Ensembl"/>
        </authorList>
    </citation>
    <scope>IDENTIFICATION</scope>
</reference>
<feature type="domain" description="Sodium/calcium exchanger membrane region" evidence="11">
    <location>
        <begin position="444"/>
        <end position="594"/>
    </location>
</feature>
<keyword evidence="4" id="KW-0106">Calcium</keyword>
<feature type="compositionally biased region" description="Basic and acidic residues" evidence="9">
    <location>
        <begin position="370"/>
        <end position="382"/>
    </location>
</feature>
<evidence type="ECO:0000256" key="3">
    <source>
        <dbReference type="ARBA" id="ARBA00022449"/>
    </source>
</evidence>
<feature type="transmembrane region" description="Helical" evidence="10">
    <location>
        <begin position="166"/>
        <end position="192"/>
    </location>
</feature>
<feature type="transmembrane region" description="Helical" evidence="10">
    <location>
        <begin position="138"/>
        <end position="159"/>
    </location>
</feature>
<evidence type="ECO:0000256" key="8">
    <source>
        <dbReference type="ARBA" id="ARBA00033627"/>
    </source>
</evidence>
<feature type="domain" description="Sodium/calcium exchanger membrane region" evidence="11">
    <location>
        <begin position="100"/>
        <end position="229"/>
    </location>
</feature>
<dbReference type="GeneTree" id="ENSGT01030000234532"/>
<evidence type="ECO:0000259" key="11">
    <source>
        <dbReference type="Pfam" id="PF01699"/>
    </source>
</evidence>
<dbReference type="AlphaFoldDB" id="A0A3B3RPU8"/>
<reference evidence="12" key="1">
    <citation type="submission" date="2025-08" db="UniProtKB">
        <authorList>
            <consortium name="Ensembl"/>
        </authorList>
    </citation>
    <scope>IDENTIFICATION</scope>
</reference>
<evidence type="ECO:0000256" key="4">
    <source>
        <dbReference type="ARBA" id="ARBA00022568"/>
    </source>
</evidence>
<evidence type="ECO:0000256" key="5">
    <source>
        <dbReference type="ARBA" id="ARBA00022692"/>
    </source>
</evidence>
<dbReference type="GO" id="GO:0005886">
    <property type="term" value="C:plasma membrane"/>
    <property type="evidence" value="ECO:0007669"/>
    <property type="project" value="TreeGrafter"/>
</dbReference>
<comment type="catalytic activity">
    <reaction evidence="8">
        <text>Ca(2+)(out) + K(+)(out) + 4 Na(+)(in) = Ca(2+)(in) + K(+)(in) + 4 Na(+)(out)</text>
        <dbReference type="Rhea" id="RHEA:69967"/>
        <dbReference type="ChEBI" id="CHEBI:29101"/>
        <dbReference type="ChEBI" id="CHEBI:29103"/>
        <dbReference type="ChEBI" id="CHEBI:29108"/>
    </reaction>
</comment>
<evidence type="ECO:0000256" key="2">
    <source>
        <dbReference type="ARBA" id="ARBA00005364"/>
    </source>
</evidence>